<evidence type="ECO:0000313" key="9">
    <source>
        <dbReference type="RefSeq" id="XP_022303117.1"/>
    </source>
</evidence>
<dbReference type="OrthoDB" id="6060098at2759"/>
<dbReference type="GO" id="GO:0004930">
    <property type="term" value="F:G protein-coupled receptor activity"/>
    <property type="evidence" value="ECO:0007669"/>
    <property type="project" value="InterPro"/>
</dbReference>
<feature type="transmembrane region" description="Helical" evidence="6">
    <location>
        <begin position="251"/>
        <end position="272"/>
    </location>
</feature>
<feature type="domain" description="G-protein coupled receptors family 1 profile" evidence="7">
    <location>
        <begin position="61"/>
        <end position="306"/>
    </location>
</feature>
<dbReference type="KEGG" id="cvn:111110796"/>
<dbReference type="Gene3D" id="1.20.1070.10">
    <property type="entry name" value="Rhodopsin 7-helix transmembrane proteins"/>
    <property type="match status" value="1"/>
</dbReference>
<comment type="subcellular location">
    <subcellularLocation>
        <location evidence="1">Cell membrane</location>
        <topology evidence="1">Multi-pass membrane protein</topology>
    </subcellularLocation>
</comment>
<feature type="transmembrane region" description="Helical" evidence="6">
    <location>
        <begin position="284"/>
        <end position="308"/>
    </location>
</feature>
<keyword evidence="4 6" id="KW-1133">Transmembrane helix</keyword>
<dbReference type="Proteomes" id="UP000694844">
    <property type="component" value="Chromosome 9"/>
</dbReference>
<keyword evidence="3 6" id="KW-0812">Transmembrane</keyword>
<dbReference type="RefSeq" id="XP_022303117.1">
    <property type="nucleotide sequence ID" value="XM_022447409.1"/>
</dbReference>
<dbReference type="AlphaFoldDB" id="A0A8B8BID0"/>
<keyword evidence="8" id="KW-1185">Reference proteome</keyword>
<name>A0A8B8BID0_CRAVI</name>
<evidence type="ECO:0000256" key="6">
    <source>
        <dbReference type="SAM" id="Phobius"/>
    </source>
</evidence>
<accession>A0A8B8BID0</accession>
<feature type="transmembrane region" description="Helical" evidence="6">
    <location>
        <begin position="156"/>
        <end position="173"/>
    </location>
</feature>
<protein>
    <submittedName>
        <fullName evidence="9">Melanocortin receptor 5-like</fullName>
    </submittedName>
</protein>
<evidence type="ECO:0000256" key="2">
    <source>
        <dbReference type="ARBA" id="ARBA00022475"/>
    </source>
</evidence>
<keyword evidence="5 6" id="KW-0472">Membrane</keyword>
<evidence type="ECO:0000256" key="1">
    <source>
        <dbReference type="ARBA" id="ARBA00004651"/>
    </source>
</evidence>
<feature type="transmembrane region" description="Helical" evidence="6">
    <location>
        <begin position="115"/>
        <end position="135"/>
    </location>
</feature>
<keyword evidence="2" id="KW-1003">Cell membrane</keyword>
<dbReference type="CDD" id="cd00637">
    <property type="entry name" value="7tm_classA_rhodopsin-like"/>
    <property type="match status" value="1"/>
</dbReference>
<dbReference type="InterPro" id="IPR000276">
    <property type="entry name" value="GPCR_Rhodpsn"/>
</dbReference>
<organism evidence="8 9">
    <name type="scientific">Crassostrea virginica</name>
    <name type="common">Eastern oyster</name>
    <dbReference type="NCBI Taxonomy" id="6565"/>
    <lineage>
        <taxon>Eukaryota</taxon>
        <taxon>Metazoa</taxon>
        <taxon>Spiralia</taxon>
        <taxon>Lophotrochozoa</taxon>
        <taxon>Mollusca</taxon>
        <taxon>Bivalvia</taxon>
        <taxon>Autobranchia</taxon>
        <taxon>Pteriomorphia</taxon>
        <taxon>Ostreida</taxon>
        <taxon>Ostreoidea</taxon>
        <taxon>Ostreidae</taxon>
        <taxon>Crassostrea</taxon>
    </lineage>
</organism>
<reference evidence="9" key="1">
    <citation type="submission" date="2025-08" db="UniProtKB">
        <authorList>
            <consortium name="RefSeq"/>
        </authorList>
    </citation>
    <scope>IDENTIFICATION</scope>
    <source>
        <tissue evidence="9">Whole sample</tissue>
    </source>
</reference>
<evidence type="ECO:0000259" key="7">
    <source>
        <dbReference type="PROSITE" id="PS50262"/>
    </source>
</evidence>
<evidence type="ECO:0000256" key="4">
    <source>
        <dbReference type="ARBA" id="ARBA00022989"/>
    </source>
</evidence>
<evidence type="ECO:0000256" key="5">
    <source>
        <dbReference type="ARBA" id="ARBA00023136"/>
    </source>
</evidence>
<feature type="transmembrane region" description="Helical" evidence="6">
    <location>
        <begin position="49"/>
        <end position="70"/>
    </location>
</feature>
<evidence type="ECO:0000313" key="8">
    <source>
        <dbReference type="Proteomes" id="UP000694844"/>
    </source>
</evidence>
<sequence length="354" mass="40834">MLPQLFQSRCPKILQHSSSYCSKNICAMSSENGTDYGLNDSKMVMQKDFFTISLGVVLTTVNIFALGVLASCKKMMVQIRLMAINLSCTDLLAGVLLIVDTYLPVDISLVSCRTLLVFWDMAVVVSYCTTTVLSVDRYISMTFPLRYHVLMNETRIKIIMAITWVLGFIFHFGRYADEFQTYTVCIPNLYHQGKFARKIDVTIFAISILFNVSLNIIMFRRIINITRVSRIKPLDQNICKTMDNIKIFTRVLVITGTFLFLYTPVVILNLIISYSDDKKFTLSLTGWVSLAGMLCVLNSFINPFLYAWRFRECRYQFLVALCICSEKRREHYRSMKKKCYVTYNISSRDVQEQS</sequence>
<evidence type="ECO:0000256" key="3">
    <source>
        <dbReference type="ARBA" id="ARBA00022692"/>
    </source>
</evidence>
<dbReference type="InterPro" id="IPR017452">
    <property type="entry name" value="GPCR_Rhodpsn_7TM"/>
</dbReference>
<dbReference type="GO" id="GO:0005886">
    <property type="term" value="C:plasma membrane"/>
    <property type="evidence" value="ECO:0007669"/>
    <property type="project" value="UniProtKB-SubCell"/>
</dbReference>
<dbReference type="PRINTS" id="PR00237">
    <property type="entry name" value="GPCRRHODOPSN"/>
</dbReference>
<dbReference type="PROSITE" id="PS50262">
    <property type="entry name" value="G_PROTEIN_RECEP_F1_2"/>
    <property type="match status" value="1"/>
</dbReference>
<feature type="transmembrane region" description="Helical" evidence="6">
    <location>
        <begin position="201"/>
        <end position="223"/>
    </location>
</feature>
<feature type="transmembrane region" description="Helical" evidence="6">
    <location>
        <begin position="82"/>
        <end position="103"/>
    </location>
</feature>
<dbReference type="PANTHER" id="PTHR22750">
    <property type="entry name" value="G-PROTEIN COUPLED RECEPTOR"/>
    <property type="match status" value="1"/>
</dbReference>
<dbReference type="SUPFAM" id="SSF81321">
    <property type="entry name" value="Family A G protein-coupled receptor-like"/>
    <property type="match status" value="1"/>
</dbReference>
<proteinExistence type="predicted"/>
<dbReference type="Pfam" id="PF00001">
    <property type="entry name" value="7tm_1"/>
    <property type="match status" value="1"/>
</dbReference>
<gene>
    <name evidence="9" type="primary">LOC111110796</name>
</gene>
<dbReference type="GeneID" id="111110796"/>